<reference evidence="14 15" key="1">
    <citation type="journal article" date="2016" name="G3 (Bethesda)">
        <title>First Draft Assembly and Annotation of the Genome of a California Endemic Oak Quercus lobata Nee (Fagaceae).</title>
        <authorList>
            <person name="Sork V.L."/>
            <person name="Fitz-Gibbon S.T."/>
            <person name="Puiu D."/>
            <person name="Crepeau M."/>
            <person name="Gugger P.F."/>
            <person name="Sherman R."/>
            <person name="Stevens K."/>
            <person name="Langley C.H."/>
            <person name="Pellegrini M."/>
            <person name="Salzberg S.L."/>
        </authorList>
    </citation>
    <scope>NUCLEOTIDE SEQUENCE [LARGE SCALE GENOMIC DNA]</scope>
    <source>
        <strain evidence="14 15">cv. SW786</strain>
    </source>
</reference>
<dbReference type="RefSeq" id="XP_030940995.1">
    <property type="nucleotide sequence ID" value="XM_031085135.1"/>
</dbReference>
<evidence type="ECO:0000256" key="6">
    <source>
        <dbReference type="ARBA" id="ARBA00023015"/>
    </source>
</evidence>
<comment type="subcellular location">
    <subcellularLocation>
        <location evidence="1">Nucleus</location>
    </subcellularLocation>
</comment>
<dbReference type="Gramene" id="QL10p008784:mrna">
    <property type="protein sequence ID" value="QL10p008784:mrna"/>
    <property type="gene ID" value="QL10p008784"/>
</dbReference>
<feature type="domain" description="hAT-like transposase RNase-H fold" evidence="13">
    <location>
        <begin position="440"/>
        <end position="544"/>
    </location>
</feature>
<keyword evidence="8" id="KW-0804">Transcription</keyword>
<dbReference type="Pfam" id="PF02892">
    <property type="entry name" value="zf-BED"/>
    <property type="match status" value="1"/>
</dbReference>
<evidence type="ECO:0000313" key="15">
    <source>
        <dbReference type="Proteomes" id="UP000594261"/>
    </source>
</evidence>
<proteinExistence type="predicted"/>
<evidence type="ECO:0000256" key="2">
    <source>
        <dbReference type="ARBA" id="ARBA00011738"/>
    </source>
</evidence>
<dbReference type="InterPro" id="IPR025525">
    <property type="entry name" value="hAT-like_transposase_RNase-H"/>
</dbReference>
<dbReference type="SUPFAM" id="SSF53098">
    <property type="entry name" value="Ribonuclease H-like"/>
    <property type="match status" value="1"/>
</dbReference>
<keyword evidence="5" id="KW-0862">Zinc</keyword>
<name>A0A7N2RBI0_QUELO</name>
<dbReference type="GO" id="GO:0003677">
    <property type="term" value="F:DNA binding"/>
    <property type="evidence" value="ECO:0007669"/>
    <property type="project" value="UniProtKB-KW"/>
</dbReference>
<organism evidence="14 15">
    <name type="scientific">Quercus lobata</name>
    <name type="common">Valley oak</name>
    <dbReference type="NCBI Taxonomy" id="97700"/>
    <lineage>
        <taxon>Eukaryota</taxon>
        <taxon>Viridiplantae</taxon>
        <taxon>Streptophyta</taxon>
        <taxon>Embryophyta</taxon>
        <taxon>Tracheophyta</taxon>
        <taxon>Spermatophyta</taxon>
        <taxon>Magnoliopsida</taxon>
        <taxon>eudicotyledons</taxon>
        <taxon>Gunneridae</taxon>
        <taxon>Pentapetalae</taxon>
        <taxon>rosids</taxon>
        <taxon>fabids</taxon>
        <taxon>Fagales</taxon>
        <taxon>Fagaceae</taxon>
        <taxon>Quercus</taxon>
    </lineage>
</organism>
<keyword evidence="9" id="KW-0539">Nucleus</keyword>
<gene>
    <name evidence="14" type="primary">LOC115965843</name>
</gene>
<evidence type="ECO:0000256" key="7">
    <source>
        <dbReference type="ARBA" id="ARBA00023125"/>
    </source>
</evidence>
<dbReference type="GO" id="GO:0005634">
    <property type="term" value="C:nucleus"/>
    <property type="evidence" value="ECO:0007669"/>
    <property type="project" value="UniProtKB-SubCell"/>
</dbReference>
<evidence type="ECO:0000256" key="10">
    <source>
        <dbReference type="SAM" id="MobiDB-lite"/>
    </source>
</evidence>
<dbReference type="InParanoid" id="A0A7N2RBI0"/>
<keyword evidence="7" id="KW-0238">DNA-binding</keyword>
<evidence type="ECO:0000256" key="5">
    <source>
        <dbReference type="ARBA" id="ARBA00022833"/>
    </source>
</evidence>
<reference evidence="14" key="2">
    <citation type="submission" date="2021-01" db="UniProtKB">
        <authorList>
            <consortium name="EnsemblPlants"/>
        </authorList>
    </citation>
    <scope>IDENTIFICATION</scope>
</reference>
<dbReference type="Pfam" id="PF05699">
    <property type="entry name" value="Dimer_Tnp_hAT"/>
    <property type="match status" value="1"/>
</dbReference>
<keyword evidence="3" id="KW-0479">Metal-binding</keyword>
<dbReference type="GeneID" id="115965843"/>
<dbReference type="EMBL" id="LRBV02000010">
    <property type="status" value="NOT_ANNOTATED_CDS"/>
    <property type="molecule type" value="Genomic_DNA"/>
</dbReference>
<dbReference type="KEGG" id="qlo:115965843"/>
<dbReference type="OrthoDB" id="1745426at2759"/>
<evidence type="ECO:0000313" key="14">
    <source>
        <dbReference type="EnsemblPlants" id="QL10p008784:mrna"/>
    </source>
</evidence>
<dbReference type="InterPro" id="IPR003656">
    <property type="entry name" value="Znf_BED"/>
</dbReference>
<dbReference type="InterPro" id="IPR008906">
    <property type="entry name" value="HATC_C_dom"/>
</dbReference>
<keyword evidence="6" id="KW-0805">Transcription regulation</keyword>
<protein>
    <recommendedName>
        <fullName evidence="16">Transposase</fullName>
    </recommendedName>
</protein>
<evidence type="ECO:0000256" key="1">
    <source>
        <dbReference type="ARBA" id="ARBA00004123"/>
    </source>
</evidence>
<dbReference type="EnsemblPlants" id="QL10p008784:mrna">
    <property type="protein sequence ID" value="QL10p008784:mrna"/>
    <property type="gene ID" value="QL10p008784"/>
</dbReference>
<evidence type="ECO:0008006" key="16">
    <source>
        <dbReference type="Google" id="ProtNLM"/>
    </source>
</evidence>
<evidence type="ECO:0000256" key="4">
    <source>
        <dbReference type="ARBA" id="ARBA00022771"/>
    </source>
</evidence>
<evidence type="ECO:0000256" key="8">
    <source>
        <dbReference type="ARBA" id="ARBA00023163"/>
    </source>
</evidence>
<dbReference type="RefSeq" id="XP_030940994.1">
    <property type="nucleotide sequence ID" value="XM_031085134.1"/>
</dbReference>
<dbReference type="InterPro" id="IPR052035">
    <property type="entry name" value="ZnF_BED_domain_contain"/>
</dbReference>
<feature type="domain" description="HAT C-terminal dimerisation" evidence="12">
    <location>
        <begin position="598"/>
        <end position="681"/>
    </location>
</feature>
<evidence type="ECO:0000256" key="3">
    <source>
        <dbReference type="ARBA" id="ARBA00022723"/>
    </source>
</evidence>
<dbReference type="OMA" id="CRISSHR"/>
<dbReference type="Pfam" id="PF14372">
    <property type="entry name" value="hAT-like_RNase-H"/>
    <property type="match status" value="1"/>
</dbReference>
<evidence type="ECO:0000259" key="11">
    <source>
        <dbReference type="Pfam" id="PF02892"/>
    </source>
</evidence>
<keyword evidence="4" id="KW-0863">Zinc-finger</keyword>
<dbReference type="PANTHER" id="PTHR46481:SF10">
    <property type="entry name" value="ZINC FINGER BED DOMAIN-CONTAINING PROTEIN 39"/>
    <property type="match status" value="1"/>
</dbReference>
<comment type="subunit">
    <text evidence="2">Homodimer.</text>
</comment>
<evidence type="ECO:0000259" key="13">
    <source>
        <dbReference type="Pfam" id="PF14372"/>
    </source>
</evidence>
<dbReference type="Proteomes" id="UP000594261">
    <property type="component" value="Chromosome 10"/>
</dbReference>
<dbReference type="AlphaFoldDB" id="A0A7N2RBI0"/>
<feature type="domain" description="BED-type" evidence="11">
    <location>
        <begin position="56"/>
        <end position="98"/>
    </location>
</feature>
<keyword evidence="15" id="KW-1185">Reference proteome</keyword>
<accession>A0A7N2RBI0</accession>
<sequence length="710" mass="81710">MDSDSHSYDADSPMNDGEATSDSNPAYEFEAPPDASSPTAQHQVSTKFFTEEPCHVWDHFVKLQDCDPNDPIAECIHCQKRFNFHHRKHGTSALLAHISFGCEEYPYIHAPVDKPEGSEREGESGVTEFSVERLRMGLARMIIIDELPLRIVEGEGFLDFMAMVEPRFPVPSRLNVTKDCIILYVKEKEKLKKVLSASQRVCLTTDTWTSLENLNYLCLTAHFIDSDWNYHKKILNFCLVPNLRGETIGRMVESCLLEWDLIDKIFTITVDNASSNDVAVEFIRRKTKDRKASLLSSEFLHMRCCAHILKLIVLDGLKDLSESIMKIRNAMRYVKSSHSRYEQFKECVMLERISSKNLVCLDIPTRWDSTYMMLNAAQKCKKAFERMEEDEEYEEYLRHFREDDGNEKTPIGPPNSFDWENIQAFSKFLKLFYEAALQFSGSLFVTSNAYFHELVLIQSELSSMCSSGGDPLLKDMAENMKKKFDNYWGSIDRINSMLFVAVVLDPRYKLSYVKFWFKKLYDNEQVDDMVAKVRGALDRLYEHYATKVTSEGVSRQPIYKPHSSQLMVDTNVKDVRKRLNSLYKLHLVDEDNAKRKSEVDQYLLDGCEDPEMENFDILNWWKVNSSKYRILGQVARDVLAIPVSTVASRSAFSTGGRVLDPFQSPLSPKTIEAFICAQNWLRSPQSPLDIGEAMKEVEGYQINSELAQKC</sequence>
<dbReference type="GO" id="GO:0046983">
    <property type="term" value="F:protein dimerization activity"/>
    <property type="evidence" value="ECO:0007669"/>
    <property type="project" value="InterPro"/>
</dbReference>
<evidence type="ECO:0000259" key="12">
    <source>
        <dbReference type="Pfam" id="PF05699"/>
    </source>
</evidence>
<dbReference type="GO" id="GO:0008270">
    <property type="term" value="F:zinc ion binding"/>
    <property type="evidence" value="ECO:0007669"/>
    <property type="project" value="UniProtKB-KW"/>
</dbReference>
<feature type="region of interest" description="Disordered" evidence="10">
    <location>
        <begin position="1"/>
        <end position="43"/>
    </location>
</feature>
<evidence type="ECO:0000256" key="9">
    <source>
        <dbReference type="ARBA" id="ARBA00023242"/>
    </source>
</evidence>
<dbReference type="SMART" id="SM00614">
    <property type="entry name" value="ZnF_BED"/>
    <property type="match status" value="1"/>
</dbReference>
<dbReference type="SUPFAM" id="SSF140996">
    <property type="entry name" value="Hermes dimerisation domain"/>
    <property type="match status" value="1"/>
</dbReference>
<dbReference type="PANTHER" id="PTHR46481">
    <property type="entry name" value="ZINC FINGER BED DOMAIN-CONTAINING PROTEIN 4"/>
    <property type="match status" value="1"/>
</dbReference>
<dbReference type="InterPro" id="IPR012337">
    <property type="entry name" value="RNaseH-like_sf"/>
</dbReference>